<evidence type="ECO:0000256" key="7">
    <source>
        <dbReference type="ARBA" id="ARBA00022989"/>
    </source>
</evidence>
<comment type="similarity">
    <text evidence="3 9">Belongs to the CcmC/CycZ/HelC family.</text>
</comment>
<evidence type="ECO:0000256" key="2">
    <source>
        <dbReference type="ARBA" id="ARBA00004141"/>
    </source>
</evidence>
<dbReference type="STRING" id="1280941.HY2_05965"/>
<feature type="transmembrane region" description="Helical" evidence="9">
    <location>
        <begin position="94"/>
        <end position="114"/>
    </location>
</feature>
<name>A0A062TTC8_9PROT</name>
<evidence type="ECO:0000256" key="9">
    <source>
        <dbReference type="RuleBase" id="RU364092"/>
    </source>
</evidence>
<dbReference type="eggNOG" id="COG0755">
    <property type="taxonomic scope" value="Bacteria"/>
</dbReference>
<dbReference type="EMBL" id="AWFB01000002">
    <property type="protein sequence ID" value="RAN35827.1"/>
    <property type="molecule type" value="Genomic_DNA"/>
</dbReference>
<keyword evidence="9" id="KW-0813">Transport</keyword>
<keyword evidence="7 9" id="KW-1133">Transmembrane helix</keyword>
<sequence length="243" mass="27162">MFSWFANPHRFLTLSSWLAPICYALGALLIAWGLWQGLWIVPKDEYQGGDIMRVMFLHVPAAWLAMASYMGMAVMSFIWFIWRHEVADIAAKAIAPLGATWTALCLVTGSIWGKPTWGTWWQWDDARMMSVLFMFFLFLGYMALRGAMDTRQKAARAGAILAMVGAINVPLIKFSVDLFTSLHQDASVITVDGPKMAAVYLWPLLASGLGHSLLFAGLVMTLMQAEIWQRRAAQIRARLIAGD</sequence>
<evidence type="ECO:0000256" key="1">
    <source>
        <dbReference type="ARBA" id="ARBA00002442"/>
    </source>
</evidence>
<feature type="transmembrane region" description="Helical" evidence="9">
    <location>
        <begin position="126"/>
        <end position="144"/>
    </location>
</feature>
<comment type="subcellular location">
    <subcellularLocation>
        <location evidence="9">Cell inner membrane</location>
    </subcellularLocation>
    <subcellularLocation>
        <location evidence="2">Membrane</location>
        <topology evidence="2">Multi-pass membrane protein</topology>
    </subcellularLocation>
</comment>
<dbReference type="PANTHER" id="PTHR30071:SF1">
    <property type="entry name" value="CYTOCHROME B_B6 PROTEIN-RELATED"/>
    <property type="match status" value="1"/>
</dbReference>
<feature type="transmembrane region" description="Helical" evidence="9">
    <location>
        <begin position="55"/>
        <end position="82"/>
    </location>
</feature>
<dbReference type="GO" id="GO:0017004">
    <property type="term" value="P:cytochrome complex assembly"/>
    <property type="evidence" value="ECO:0007669"/>
    <property type="project" value="UniProtKB-KW"/>
</dbReference>
<dbReference type="InterPro" id="IPR045062">
    <property type="entry name" value="Cyt_c_biogenesis_CcsA/CcmC"/>
</dbReference>
<dbReference type="InterPro" id="IPR003557">
    <property type="entry name" value="Cyt_c_biogenesis_CcmC"/>
</dbReference>
<feature type="transmembrane region" description="Helical" evidence="9">
    <location>
        <begin position="196"/>
        <end position="222"/>
    </location>
</feature>
<keyword evidence="8 9" id="KW-0472">Membrane</keyword>
<keyword evidence="9" id="KW-1003">Cell membrane</keyword>
<accession>A0A062TTC8</accession>
<keyword evidence="6 9" id="KW-0201">Cytochrome c-type biogenesis</keyword>
<evidence type="ECO:0000256" key="6">
    <source>
        <dbReference type="ARBA" id="ARBA00022748"/>
    </source>
</evidence>
<comment type="function">
    <text evidence="1 9">Required for the export of heme to the periplasm for the biogenesis of c-type cytochromes.</text>
</comment>
<reference evidence="11 12" key="1">
    <citation type="submission" date="2013-04" db="EMBL/GenBank/DDBJ databases">
        <title>Hyphomonas sp. T24B3 Genome Sequencing.</title>
        <authorList>
            <person name="Lai Q."/>
            <person name="Shao Z."/>
        </authorList>
    </citation>
    <scope>NUCLEOTIDE SEQUENCE [LARGE SCALE GENOMIC DNA]</scope>
    <source>
        <strain evidence="11 12">T24B3</strain>
    </source>
</reference>
<dbReference type="Proteomes" id="UP000249123">
    <property type="component" value="Unassembled WGS sequence"/>
</dbReference>
<evidence type="ECO:0000256" key="8">
    <source>
        <dbReference type="ARBA" id="ARBA00023136"/>
    </source>
</evidence>
<protein>
    <recommendedName>
        <fullName evidence="4 9">Heme exporter protein C</fullName>
    </recommendedName>
    <alternativeName>
        <fullName evidence="9">Cytochrome c-type biogenesis protein</fullName>
    </alternativeName>
</protein>
<dbReference type="PRINTS" id="PR01386">
    <property type="entry name" value="CCMCBIOGNSIS"/>
</dbReference>
<gene>
    <name evidence="9" type="primary">ccmC</name>
    <name evidence="11" type="ORF">HY3_06940</name>
</gene>
<dbReference type="InterPro" id="IPR002541">
    <property type="entry name" value="Cyt_c_assembly"/>
</dbReference>
<dbReference type="RefSeq" id="WP_034829287.1">
    <property type="nucleotide sequence ID" value="NZ_AWFA01000078.1"/>
</dbReference>
<evidence type="ECO:0000256" key="5">
    <source>
        <dbReference type="ARBA" id="ARBA00022692"/>
    </source>
</evidence>
<evidence type="ECO:0000259" key="10">
    <source>
        <dbReference type="Pfam" id="PF01578"/>
    </source>
</evidence>
<dbReference type="OrthoDB" id="9778550at2"/>
<dbReference type="AlphaFoldDB" id="A0A062TTC8"/>
<evidence type="ECO:0000256" key="3">
    <source>
        <dbReference type="ARBA" id="ARBA00005840"/>
    </source>
</evidence>
<feature type="transmembrane region" description="Helical" evidence="9">
    <location>
        <begin position="156"/>
        <end position="176"/>
    </location>
</feature>
<keyword evidence="12" id="KW-1185">Reference proteome</keyword>
<keyword evidence="9" id="KW-0997">Cell inner membrane</keyword>
<proteinExistence type="inferred from homology"/>
<evidence type="ECO:0000256" key="4">
    <source>
        <dbReference type="ARBA" id="ARBA00016463"/>
    </source>
</evidence>
<feature type="transmembrane region" description="Helical" evidence="9">
    <location>
        <begin position="12"/>
        <end position="35"/>
    </location>
</feature>
<accession>A0A328JSB3</accession>
<dbReference type="GO" id="GO:0005886">
    <property type="term" value="C:plasma membrane"/>
    <property type="evidence" value="ECO:0007669"/>
    <property type="project" value="UniProtKB-SubCell"/>
</dbReference>
<organism evidence="11 12">
    <name type="scientific">Hyphomonas pacifica</name>
    <dbReference type="NCBI Taxonomy" id="1280941"/>
    <lineage>
        <taxon>Bacteria</taxon>
        <taxon>Pseudomonadati</taxon>
        <taxon>Pseudomonadota</taxon>
        <taxon>Alphaproteobacteria</taxon>
        <taxon>Hyphomonadales</taxon>
        <taxon>Hyphomonadaceae</taxon>
        <taxon>Hyphomonas</taxon>
    </lineage>
</organism>
<dbReference type="GO" id="GO:0015232">
    <property type="term" value="F:heme transmembrane transporter activity"/>
    <property type="evidence" value="ECO:0007669"/>
    <property type="project" value="InterPro"/>
</dbReference>
<evidence type="ECO:0000313" key="11">
    <source>
        <dbReference type="EMBL" id="RAN35827.1"/>
    </source>
</evidence>
<keyword evidence="5 9" id="KW-0812">Transmembrane</keyword>
<dbReference type="Pfam" id="PF01578">
    <property type="entry name" value="Cytochrom_C_asm"/>
    <property type="match status" value="1"/>
</dbReference>
<evidence type="ECO:0000313" key="12">
    <source>
        <dbReference type="Proteomes" id="UP000249123"/>
    </source>
</evidence>
<dbReference type="GO" id="GO:0020037">
    <property type="term" value="F:heme binding"/>
    <property type="evidence" value="ECO:0007669"/>
    <property type="project" value="InterPro"/>
</dbReference>
<comment type="caution">
    <text evidence="11">The sequence shown here is derived from an EMBL/GenBank/DDBJ whole genome shotgun (WGS) entry which is preliminary data.</text>
</comment>
<feature type="domain" description="Cytochrome c assembly protein" evidence="10">
    <location>
        <begin position="25"/>
        <end position="182"/>
    </location>
</feature>
<dbReference type="PANTHER" id="PTHR30071">
    <property type="entry name" value="HEME EXPORTER PROTEIN C"/>
    <property type="match status" value="1"/>
</dbReference>
<dbReference type="NCBIfam" id="TIGR01191">
    <property type="entry name" value="ccmC"/>
    <property type="match status" value="1"/>
</dbReference>